<keyword evidence="2" id="KW-1185">Reference proteome</keyword>
<protein>
    <submittedName>
        <fullName evidence="1">Uncharacterized protein</fullName>
    </submittedName>
</protein>
<proteinExistence type="predicted"/>
<dbReference type="AlphaFoldDB" id="A0A3S5A0Y2"/>
<dbReference type="Proteomes" id="UP000784294">
    <property type="component" value="Unassembled WGS sequence"/>
</dbReference>
<evidence type="ECO:0000313" key="1">
    <source>
        <dbReference type="EMBL" id="VEL16872.1"/>
    </source>
</evidence>
<name>A0A3S5A0Y2_9PLAT</name>
<dbReference type="PROSITE" id="PS51257">
    <property type="entry name" value="PROKAR_LIPOPROTEIN"/>
    <property type="match status" value="1"/>
</dbReference>
<evidence type="ECO:0000313" key="2">
    <source>
        <dbReference type="Proteomes" id="UP000784294"/>
    </source>
</evidence>
<sequence>MSERVSKLAREPLDSHLRVLCPGRLVHLGPGSVSCECRLPESAVENSSQSCTSASPVGSHGVSRRKKTHTPLCSQAVSVSNADPQSRFEVAKLSTEDRLAFFERYGFVSDVDPRKAYQPKLSTPDIL</sequence>
<reference evidence="1" key="1">
    <citation type="submission" date="2018-11" db="EMBL/GenBank/DDBJ databases">
        <authorList>
            <consortium name="Pathogen Informatics"/>
        </authorList>
    </citation>
    <scope>NUCLEOTIDE SEQUENCE</scope>
</reference>
<organism evidence="1 2">
    <name type="scientific">Protopolystoma xenopodis</name>
    <dbReference type="NCBI Taxonomy" id="117903"/>
    <lineage>
        <taxon>Eukaryota</taxon>
        <taxon>Metazoa</taxon>
        <taxon>Spiralia</taxon>
        <taxon>Lophotrochozoa</taxon>
        <taxon>Platyhelminthes</taxon>
        <taxon>Monogenea</taxon>
        <taxon>Polyopisthocotylea</taxon>
        <taxon>Polystomatidea</taxon>
        <taxon>Polystomatidae</taxon>
        <taxon>Protopolystoma</taxon>
    </lineage>
</organism>
<accession>A0A3S5A0Y2</accession>
<dbReference type="EMBL" id="CAAALY010030188">
    <property type="protein sequence ID" value="VEL16872.1"/>
    <property type="molecule type" value="Genomic_DNA"/>
</dbReference>
<gene>
    <name evidence="1" type="ORF">PXEA_LOCUS10312</name>
</gene>
<comment type="caution">
    <text evidence="1">The sequence shown here is derived from an EMBL/GenBank/DDBJ whole genome shotgun (WGS) entry which is preliminary data.</text>
</comment>